<dbReference type="GO" id="GO:0005886">
    <property type="term" value="C:plasma membrane"/>
    <property type="evidence" value="ECO:0007669"/>
    <property type="project" value="UniProtKB-SubCell"/>
</dbReference>
<dbReference type="InterPro" id="IPR055163">
    <property type="entry name" value="ALK/LTK-like_GRD"/>
</dbReference>
<geneLocation type="plasmid" evidence="17 18">
    <name>Csp_135p</name>
</geneLocation>
<dbReference type="Pfam" id="PF12810">
    <property type="entry name" value="ALK_LTK_GRD"/>
    <property type="match status" value="1"/>
</dbReference>
<evidence type="ECO:0000256" key="2">
    <source>
        <dbReference type="ARBA" id="ARBA00011902"/>
    </source>
</evidence>
<keyword evidence="9" id="KW-0067">ATP-binding</keyword>
<keyword evidence="13" id="KW-1015">Disulfide bond</keyword>
<evidence type="ECO:0000259" key="16">
    <source>
        <dbReference type="Pfam" id="PF12810"/>
    </source>
</evidence>
<protein>
    <recommendedName>
        <fullName evidence="2">receptor protein-tyrosine kinase</fullName>
        <ecNumber evidence="2">2.7.10.1</ecNumber>
    </recommendedName>
</protein>
<evidence type="ECO:0000256" key="5">
    <source>
        <dbReference type="ARBA" id="ARBA00022692"/>
    </source>
</evidence>
<evidence type="ECO:0000256" key="4">
    <source>
        <dbReference type="ARBA" id="ARBA00022679"/>
    </source>
</evidence>
<dbReference type="GO" id="GO:0004714">
    <property type="term" value="F:transmembrane receptor protein tyrosine kinase activity"/>
    <property type="evidence" value="ECO:0007669"/>
    <property type="project" value="UniProtKB-EC"/>
</dbReference>
<evidence type="ECO:0000256" key="14">
    <source>
        <dbReference type="ARBA" id="ARBA00023170"/>
    </source>
</evidence>
<keyword evidence="4" id="KW-0808">Transferase</keyword>
<evidence type="ECO:0000313" key="17">
    <source>
        <dbReference type="EMBL" id="AGF59613.1"/>
    </source>
</evidence>
<dbReference type="AlphaFoldDB" id="M1MU36"/>
<gene>
    <name evidence="17" type="ORF">Cspa_135p00530</name>
</gene>
<dbReference type="EC" id="2.7.10.1" evidence="2"/>
<evidence type="ECO:0000256" key="11">
    <source>
        <dbReference type="ARBA" id="ARBA00023136"/>
    </source>
</evidence>
<keyword evidence="17" id="KW-0614">Plasmid</keyword>
<keyword evidence="12" id="KW-0829">Tyrosine-protein kinase</keyword>
<evidence type="ECO:0000256" key="15">
    <source>
        <dbReference type="ARBA" id="ARBA00023180"/>
    </source>
</evidence>
<proteinExistence type="predicted"/>
<keyword evidence="5" id="KW-0812">Transmembrane</keyword>
<reference evidence="17 18" key="1">
    <citation type="submission" date="2013-02" db="EMBL/GenBank/DDBJ databases">
        <title>Genome sequence of Clostridium saccharoperbutylacetonicum N1-4(HMT).</title>
        <authorList>
            <person name="Poehlein A."/>
            <person name="Daniel R."/>
        </authorList>
    </citation>
    <scope>NUCLEOTIDE SEQUENCE [LARGE SCALE GENOMIC DNA]</scope>
    <source>
        <strain evidence="18">N1-4(HMT)</strain>
        <plasmid evidence="18">Plasmid Csp_135p</plasmid>
    </source>
</reference>
<evidence type="ECO:0000256" key="13">
    <source>
        <dbReference type="ARBA" id="ARBA00023157"/>
    </source>
</evidence>
<evidence type="ECO:0000256" key="10">
    <source>
        <dbReference type="ARBA" id="ARBA00022989"/>
    </source>
</evidence>
<dbReference type="RefSeq" id="WP_015395920.1">
    <property type="nucleotide sequence ID" value="NC_020292.1"/>
</dbReference>
<feature type="domain" description="ALK/LTK-like glycine-rich" evidence="16">
    <location>
        <begin position="18"/>
        <end position="213"/>
    </location>
</feature>
<keyword evidence="8" id="KW-0418">Kinase</keyword>
<keyword evidence="6" id="KW-0732">Signal</keyword>
<evidence type="ECO:0000256" key="6">
    <source>
        <dbReference type="ARBA" id="ARBA00022729"/>
    </source>
</evidence>
<keyword evidence="10" id="KW-1133">Transmembrane helix</keyword>
<comment type="subcellular location">
    <subcellularLocation>
        <location evidence="1">Cell membrane</location>
        <topology evidence="1">Single-pass type I membrane protein</topology>
    </subcellularLocation>
</comment>
<evidence type="ECO:0000256" key="7">
    <source>
        <dbReference type="ARBA" id="ARBA00022741"/>
    </source>
</evidence>
<evidence type="ECO:0000313" key="18">
    <source>
        <dbReference type="Proteomes" id="UP000011728"/>
    </source>
</evidence>
<evidence type="ECO:0000256" key="8">
    <source>
        <dbReference type="ARBA" id="ARBA00022777"/>
    </source>
</evidence>
<sequence length="455" mass="49136">MQKIFTFNYTGQAQTWITPYSGKYRLECWGAQGGNTGGYIGGYGGYAKGDINLIKGQKIYIYVGQKGTDGGYPAYAFNGGGYGASDTCGASGGGSSDIRVNATDLKNRIIVAGGGGGASGDTPLGNGGYGGGLIGGPSDNGRVANQTSGASFGIGGNSSNGDNAGGGGGYYGGYGAIGSTGGCGGGGSSYLGLLENASTVSGINTGDGKVVISLIYDEVAFFFKKGEEYYLPIEKYFDTDAKKFKAVSLNDLRYEINNNNYGNISIYNINEPFVIDSIVYNPLDYLDISKCKICVIPNSSRTNEYVKELDINYIPTTKAISKANIKIKDMYTPYKNNIQNPFLNIEAANKANISYIINYENIYDIVNDDCSSIDKKLLKDNFYLSFKLNDVMSLLKSVSLCSRDINYFKIEDDDLNISNDYINTQITFEKKCSETVINRITKQYFKYLNDNLDTF</sequence>
<keyword evidence="3" id="KW-1003">Cell membrane</keyword>
<keyword evidence="7" id="KW-0547">Nucleotide-binding</keyword>
<keyword evidence="18" id="KW-1185">Reference proteome</keyword>
<organism evidence="17 18">
    <name type="scientific">Clostridium saccharoperbutylacetonicum N1-4(HMT)</name>
    <dbReference type="NCBI Taxonomy" id="931276"/>
    <lineage>
        <taxon>Bacteria</taxon>
        <taxon>Bacillati</taxon>
        <taxon>Bacillota</taxon>
        <taxon>Clostridia</taxon>
        <taxon>Eubacteriales</taxon>
        <taxon>Clostridiaceae</taxon>
        <taxon>Clostridium</taxon>
    </lineage>
</organism>
<keyword evidence="15" id="KW-0325">Glycoprotein</keyword>
<name>M1MU36_9CLOT</name>
<dbReference type="Proteomes" id="UP000011728">
    <property type="component" value="Plasmid Csp_135p"/>
</dbReference>
<dbReference type="PATRIC" id="fig|931276.5.peg.5938"/>
<evidence type="ECO:0000256" key="9">
    <source>
        <dbReference type="ARBA" id="ARBA00022840"/>
    </source>
</evidence>
<evidence type="ECO:0000256" key="1">
    <source>
        <dbReference type="ARBA" id="ARBA00004251"/>
    </source>
</evidence>
<keyword evidence="14" id="KW-0675">Receptor</keyword>
<dbReference type="GO" id="GO:0005524">
    <property type="term" value="F:ATP binding"/>
    <property type="evidence" value="ECO:0007669"/>
    <property type="project" value="UniProtKB-KW"/>
</dbReference>
<dbReference type="EMBL" id="CP004122">
    <property type="protein sequence ID" value="AGF59613.1"/>
    <property type="molecule type" value="Genomic_DNA"/>
</dbReference>
<evidence type="ECO:0000256" key="3">
    <source>
        <dbReference type="ARBA" id="ARBA00022475"/>
    </source>
</evidence>
<evidence type="ECO:0000256" key="12">
    <source>
        <dbReference type="ARBA" id="ARBA00023137"/>
    </source>
</evidence>
<dbReference type="OrthoDB" id="2010739at2"/>
<accession>M1MU36</accession>
<keyword evidence="11" id="KW-0472">Membrane</keyword>
<dbReference type="KEGG" id="csr:Cspa_135p00530"/>
<dbReference type="HOGENOM" id="CLU_047100_0_0_9"/>